<organism evidence="1">
    <name type="scientific">uncultured Leptolyngbya sp</name>
    <dbReference type="NCBI Taxonomy" id="332963"/>
    <lineage>
        <taxon>Bacteria</taxon>
        <taxon>Bacillati</taxon>
        <taxon>Cyanobacteriota</taxon>
        <taxon>Cyanophyceae</taxon>
        <taxon>Leptolyngbyales</taxon>
        <taxon>Leptolyngbyaceae</taxon>
        <taxon>Leptolyngbya group</taxon>
        <taxon>Leptolyngbya</taxon>
        <taxon>environmental samples</taxon>
    </lineage>
</organism>
<dbReference type="AlphaFoldDB" id="A0A6J4PCD0"/>
<gene>
    <name evidence="1" type="ORF">AVDCRST_MAG94-6303</name>
</gene>
<dbReference type="EMBL" id="CADCTY010002169">
    <property type="protein sequence ID" value="CAA9408746.1"/>
    <property type="molecule type" value="Genomic_DNA"/>
</dbReference>
<proteinExistence type="predicted"/>
<name>A0A6J4PCD0_9CYAN</name>
<sequence length="175" mass="18709">MTMQRWLQRNPMEAGAIALGVGIALLNAGGMKDSLAKQSELRSIVSANQEQVQAQQLLQEKQKGLEPIARSRYEAGCEMVISFDVSGQYKVLSVGSPVIDGNVASKIRNLPTEKLPLSAVLPAGSTVCDAYGNTSVLENNAQGFPVVLSLASTADRELVAKAMQRVRARRAGVLK</sequence>
<accession>A0A6J4PCD0</accession>
<evidence type="ECO:0000313" key="1">
    <source>
        <dbReference type="EMBL" id="CAA9408746.1"/>
    </source>
</evidence>
<reference evidence="1" key="1">
    <citation type="submission" date="2020-02" db="EMBL/GenBank/DDBJ databases">
        <authorList>
            <person name="Meier V. D."/>
        </authorList>
    </citation>
    <scope>NUCLEOTIDE SEQUENCE</scope>
    <source>
        <strain evidence="1">AVDCRST_MAG94</strain>
    </source>
</reference>
<protein>
    <submittedName>
        <fullName evidence="1">Uncharacterized protein</fullName>
    </submittedName>
</protein>